<feature type="region of interest" description="Disordered" evidence="1">
    <location>
        <begin position="40"/>
        <end position="70"/>
    </location>
</feature>
<dbReference type="Proteomes" id="UP000789342">
    <property type="component" value="Unassembled WGS sequence"/>
</dbReference>
<gene>
    <name evidence="2" type="ORF">AMORRO_LOCUS238</name>
</gene>
<proteinExistence type="predicted"/>
<evidence type="ECO:0000313" key="3">
    <source>
        <dbReference type="Proteomes" id="UP000789342"/>
    </source>
</evidence>
<evidence type="ECO:0000313" key="2">
    <source>
        <dbReference type="EMBL" id="CAG8440439.1"/>
    </source>
</evidence>
<organism evidence="2 3">
    <name type="scientific">Acaulospora morrowiae</name>
    <dbReference type="NCBI Taxonomy" id="94023"/>
    <lineage>
        <taxon>Eukaryota</taxon>
        <taxon>Fungi</taxon>
        <taxon>Fungi incertae sedis</taxon>
        <taxon>Mucoromycota</taxon>
        <taxon>Glomeromycotina</taxon>
        <taxon>Glomeromycetes</taxon>
        <taxon>Diversisporales</taxon>
        <taxon>Acaulosporaceae</taxon>
        <taxon>Acaulospora</taxon>
    </lineage>
</organism>
<name>A0A9N8V241_9GLOM</name>
<protein>
    <submittedName>
        <fullName evidence="2">9612_t:CDS:1</fullName>
    </submittedName>
</protein>
<feature type="compositionally biased region" description="Polar residues" evidence="1">
    <location>
        <begin position="40"/>
        <end position="50"/>
    </location>
</feature>
<dbReference type="EMBL" id="CAJVPV010000056">
    <property type="protein sequence ID" value="CAG8440439.1"/>
    <property type="molecule type" value="Genomic_DNA"/>
</dbReference>
<reference evidence="2" key="1">
    <citation type="submission" date="2021-06" db="EMBL/GenBank/DDBJ databases">
        <authorList>
            <person name="Kallberg Y."/>
            <person name="Tangrot J."/>
            <person name="Rosling A."/>
        </authorList>
    </citation>
    <scope>NUCLEOTIDE SEQUENCE</scope>
    <source>
        <strain evidence="2">CL551</strain>
    </source>
</reference>
<dbReference type="AlphaFoldDB" id="A0A9N8V241"/>
<feature type="compositionally biased region" description="Polar residues" evidence="1">
    <location>
        <begin position="1"/>
        <end position="10"/>
    </location>
</feature>
<feature type="compositionally biased region" description="Pro residues" evidence="1">
    <location>
        <begin position="59"/>
        <end position="68"/>
    </location>
</feature>
<comment type="caution">
    <text evidence="2">The sequence shown here is derived from an EMBL/GenBank/DDBJ whole genome shotgun (WGS) entry which is preliminary data.</text>
</comment>
<sequence>MDNKQVQRTFDFTRPLQDLQPPPVPGITILLRQQQPSVANLASSQTSLRRQQQAFAASAPPPHLPQQQPPVITELDCTQNQEQKYDINQGMSELFGSAQKLFASKEIKHIIIDGDRDYPF</sequence>
<accession>A0A9N8V241</accession>
<keyword evidence="3" id="KW-1185">Reference proteome</keyword>
<feature type="region of interest" description="Disordered" evidence="1">
    <location>
        <begin position="1"/>
        <end position="21"/>
    </location>
</feature>
<evidence type="ECO:0000256" key="1">
    <source>
        <dbReference type="SAM" id="MobiDB-lite"/>
    </source>
</evidence>